<feature type="binding site" evidence="9">
    <location>
        <position position="124"/>
    </location>
    <ligand>
        <name>1-deoxy-D-xylulose 5-phosphate</name>
        <dbReference type="ChEBI" id="CHEBI:57792"/>
    </ligand>
</feature>
<evidence type="ECO:0000256" key="5">
    <source>
        <dbReference type="ARBA" id="ARBA00023002"/>
    </source>
</evidence>
<feature type="domain" description="1-deoxy-D-xylulose 5-phosphate reductoisomerase N-terminal" evidence="10">
    <location>
        <begin position="4"/>
        <end position="131"/>
    </location>
</feature>
<feature type="binding site" evidence="9">
    <location>
        <position position="125"/>
    </location>
    <ligand>
        <name>NADPH</name>
        <dbReference type="ChEBI" id="CHEBI:57783"/>
    </ligand>
</feature>
<feature type="binding site" evidence="9">
    <location>
        <position position="220"/>
    </location>
    <ligand>
        <name>1-deoxy-D-xylulose 5-phosphate</name>
        <dbReference type="ChEBI" id="CHEBI:57792"/>
    </ligand>
</feature>
<proteinExistence type="inferred from homology"/>
<feature type="binding site" evidence="9">
    <location>
        <position position="149"/>
    </location>
    <ligand>
        <name>Mn(2+)</name>
        <dbReference type="ChEBI" id="CHEBI:29035"/>
    </ligand>
</feature>
<dbReference type="EMBL" id="JALJRB010000004">
    <property type="protein sequence ID" value="MCJ8500025.1"/>
    <property type="molecule type" value="Genomic_DNA"/>
</dbReference>
<dbReference type="Pfam" id="PF08436">
    <property type="entry name" value="DXP_redisom_C"/>
    <property type="match status" value="1"/>
</dbReference>
<feature type="domain" description="1-deoxy-D-xylulose 5-phosphate reductoisomerase C-terminal" evidence="11">
    <location>
        <begin position="145"/>
        <end position="228"/>
    </location>
</feature>
<feature type="binding site" evidence="9">
    <location>
        <position position="217"/>
    </location>
    <ligand>
        <name>1-deoxy-D-xylulose 5-phosphate</name>
        <dbReference type="ChEBI" id="CHEBI:57792"/>
    </ligand>
</feature>
<dbReference type="SUPFAM" id="SSF51735">
    <property type="entry name" value="NAD(P)-binding Rossmann-fold domains"/>
    <property type="match status" value="1"/>
</dbReference>
<keyword evidence="7 9" id="KW-0414">Isoprene biosynthesis</keyword>
<evidence type="ECO:0000256" key="6">
    <source>
        <dbReference type="ARBA" id="ARBA00023211"/>
    </source>
</evidence>
<dbReference type="Pfam" id="PF13288">
    <property type="entry name" value="DXPR_C"/>
    <property type="match status" value="1"/>
</dbReference>
<dbReference type="Gene3D" id="3.40.50.720">
    <property type="entry name" value="NAD(P)-binding Rossmann-like Domain"/>
    <property type="match status" value="1"/>
</dbReference>
<evidence type="ECO:0000259" key="10">
    <source>
        <dbReference type="Pfam" id="PF02670"/>
    </source>
</evidence>
<feature type="binding site" evidence="9">
    <location>
        <position position="123"/>
    </location>
    <ligand>
        <name>NADPH</name>
        <dbReference type="ChEBI" id="CHEBI:57783"/>
    </ligand>
</feature>
<feature type="binding site" evidence="9">
    <location>
        <position position="12"/>
    </location>
    <ligand>
        <name>NADPH</name>
        <dbReference type="ChEBI" id="CHEBI:57783"/>
    </ligand>
</feature>
<dbReference type="HAMAP" id="MF_00183">
    <property type="entry name" value="DXP_reductoisom"/>
    <property type="match status" value="1"/>
</dbReference>
<evidence type="ECO:0000256" key="1">
    <source>
        <dbReference type="ARBA" id="ARBA00005094"/>
    </source>
</evidence>
<dbReference type="InterPro" id="IPR013644">
    <property type="entry name" value="DXP_reductoisomerase_C"/>
</dbReference>
<keyword evidence="6 9" id="KW-0464">Manganese</keyword>
<dbReference type="GO" id="GO:0030604">
    <property type="term" value="F:1-deoxy-D-xylulose-5-phosphate reductoisomerase activity"/>
    <property type="evidence" value="ECO:0007669"/>
    <property type="project" value="UniProtKB-UniRule"/>
</dbReference>
<comment type="function">
    <text evidence="9">Catalyzes the NADPH-dependent rearrangement and reduction of 1-deoxy-D-xylulose-5-phosphate (DXP) to 2-C-methyl-D-erythritol 4-phosphate (MEP).</text>
</comment>
<comment type="similarity">
    <text evidence="2 9">Belongs to the DXR family.</text>
</comment>
<dbReference type="SUPFAM" id="SSF69055">
    <property type="entry name" value="1-deoxy-D-xylulose-5-phosphate reductoisomerase, C-terminal domain"/>
    <property type="match status" value="1"/>
</dbReference>
<name>A0AA41UHU9_9BACT</name>
<keyword evidence="4 9" id="KW-0521">NADP</keyword>
<dbReference type="SUPFAM" id="SSF55347">
    <property type="entry name" value="Glyceraldehyde-3-phosphate dehydrogenase-like, C-terminal domain"/>
    <property type="match status" value="1"/>
</dbReference>
<dbReference type="AlphaFoldDB" id="A0AA41UHU9"/>
<evidence type="ECO:0000256" key="7">
    <source>
        <dbReference type="ARBA" id="ARBA00023229"/>
    </source>
</evidence>
<dbReference type="InterPro" id="IPR013512">
    <property type="entry name" value="DXP_reductoisomerase_N"/>
</dbReference>
<feature type="binding site" evidence="9">
    <location>
        <position position="150"/>
    </location>
    <ligand>
        <name>1-deoxy-D-xylulose 5-phosphate</name>
        <dbReference type="ChEBI" id="CHEBI:57792"/>
    </ligand>
</feature>
<dbReference type="GO" id="GO:0051484">
    <property type="term" value="P:isopentenyl diphosphate biosynthetic process, methylerythritol 4-phosphate pathway involved in terpenoid biosynthetic process"/>
    <property type="evidence" value="ECO:0007669"/>
    <property type="project" value="TreeGrafter"/>
</dbReference>
<dbReference type="NCBIfam" id="NF009114">
    <property type="entry name" value="PRK12464.1"/>
    <property type="match status" value="1"/>
</dbReference>
<organism evidence="13 14">
    <name type="scientific">Desulfatitalea alkaliphila</name>
    <dbReference type="NCBI Taxonomy" id="2929485"/>
    <lineage>
        <taxon>Bacteria</taxon>
        <taxon>Pseudomonadati</taxon>
        <taxon>Thermodesulfobacteriota</taxon>
        <taxon>Desulfobacteria</taxon>
        <taxon>Desulfobacterales</taxon>
        <taxon>Desulfosarcinaceae</taxon>
        <taxon>Desulfatitalea</taxon>
    </lineage>
</organism>
<keyword evidence="14" id="KW-1185">Reference proteome</keyword>
<dbReference type="InterPro" id="IPR036291">
    <property type="entry name" value="NAD(P)-bd_dom_sf"/>
</dbReference>
<dbReference type="GO" id="GO:0030145">
    <property type="term" value="F:manganese ion binding"/>
    <property type="evidence" value="ECO:0007669"/>
    <property type="project" value="TreeGrafter"/>
</dbReference>
<evidence type="ECO:0000256" key="3">
    <source>
        <dbReference type="ARBA" id="ARBA00022723"/>
    </source>
</evidence>
<feature type="binding site" evidence="9">
    <location>
        <position position="11"/>
    </location>
    <ligand>
        <name>NADPH</name>
        <dbReference type="ChEBI" id="CHEBI:57783"/>
    </ligand>
</feature>
<dbReference type="Pfam" id="PF02670">
    <property type="entry name" value="DXP_reductoisom"/>
    <property type="match status" value="1"/>
</dbReference>
<dbReference type="PANTHER" id="PTHR30525:SF0">
    <property type="entry name" value="1-DEOXY-D-XYLULOSE 5-PHOSPHATE REDUCTOISOMERASE, CHLOROPLASTIC"/>
    <property type="match status" value="1"/>
</dbReference>
<dbReference type="GO" id="GO:0070402">
    <property type="term" value="F:NADPH binding"/>
    <property type="evidence" value="ECO:0007669"/>
    <property type="project" value="InterPro"/>
</dbReference>
<evidence type="ECO:0000256" key="8">
    <source>
        <dbReference type="ARBA" id="ARBA00048543"/>
    </source>
</evidence>
<accession>A0AA41UHU9</accession>
<reference evidence="13" key="1">
    <citation type="submission" date="2022-04" db="EMBL/GenBank/DDBJ databases">
        <title>Desulfatitalea alkaliphila sp. nov., a novel anaerobic sulfate-reducing bacterium isolated from terrestrial mud volcano, Taman Peninsula, Russia.</title>
        <authorList>
            <person name="Khomyakova M.A."/>
            <person name="Merkel A.Y."/>
            <person name="Slobodkin A.I."/>
        </authorList>
    </citation>
    <scope>NUCLEOTIDE SEQUENCE</scope>
    <source>
        <strain evidence="13">M08but</strain>
    </source>
</reference>
<comment type="cofactor">
    <cofactor evidence="9">
        <name>Mg(2+)</name>
        <dbReference type="ChEBI" id="CHEBI:18420"/>
    </cofactor>
    <cofactor evidence="9">
        <name>Mn(2+)</name>
        <dbReference type="ChEBI" id="CHEBI:29035"/>
    </cofactor>
</comment>
<feature type="binding site" evidence="9">
    <location>
        <position position="204"/>
    </location>
    <ligand>
        <name>NADPH</name>
        <dbReference type="ChEBI" id="CHEBI:57783"/>
    </ligand>
</feature>
<keyword evidence="3 9" id="KW-0479">Metal-binding</keyword>
<feature type="binding site" evidence="9">
    <location>
        <position position="211"/>
    </location>
    <ligand>
        <name>1-deoxy-D-xylulose 5-phosphate</name>
        <dbReference type="ChEBI" id="CHEBI:57792"/>
    </ligand>
</feature>
<evidence type="ECO:0000313" key="14">
    <source>
        <dbReference type="Proteomes" id="UP001165427"/>
    </source>
</evidence>
<feature type="binding site" evidence="9">
    <location>
        <position position="220"/>
    </location>
    <ligand>
        <name>Mn(2+)</name>
        <dbReference type="ChEBI" id="CHEBI:29035"/>
    </ligand>
</feature>
<feature type="domain" description="DXP reductoisomerase C-terminal" evidence="12">
    <location>
        <begin position="260"/>
        <end position="375"/>
    </location>
</feature>
<keyword evidence="5 9" id="KW-0560">Oxidoreductase</keyword>
<gene>
    <name evidence="9" type="primary">dxr</name>
    <name evidence="13" type="ORF">MRX98_05525</name>
</gene>
<comment type="catalytic activity">
    <reaction evidence="8">
        <text>2-C-methyl-D-erythritol 4-phosphate + NADP(+) = 1-deoxy-D-xylulose 5-phosphate + NADPH + H(+)</text>
        <dbReference type="Rhea" id="RHEA:13717"/>
        <dbReference type="ChEBI" id="CHEBI:15378"/>
        <dbReference type="ChEBI" id="CHEBI:57783"/>
        <dbReference type="ChEBI" id="CHEBI:57792"/>
        <dbReference type="ChEBI" id="CHEBI:58262"/>
        <dbReference type="ChEBI" id="CHEBI:58349"/>
        <dbReference type="EC" id="1.1.1.267"/>
    </reaction>
    <physiologicalReaction direction="right-to-left" evidence="8">
        <dbReference type="Rhea" id="RHEA:13719"/>
    </physiologicalReaction>
</comment>
<evidence type="ECO:0000256" key="9">
    <source>
        <dbReference type="HAMAP-Rule" id="MF_00183"/>
    </source>
</evidence>
<dbReference type="InterPro" id="IPR003821">
    <property type="entry name" value="DXP_reductoisomerase"/>
</dbReference>
<dbReference type="FunFam" id="3.40.50.720:FF:000045">
    <property type="entry name" value="1-deoxy-D-xylulose 5-phosphate reductoisomerase"/>
    <property type="match status" value="1"/>
</dbReference>
<sequence length="383" mass="40791">MRNLAILGSTGSIGRSTLKVVDRFPDRFAVKVLAAKHSVDRLADQVQRFGPEAAIVFDAATARALRDKLPGDCSVEILHGAEGYCAAARWPTTDMVVGAMVGAAGLAPTMAAIEAGKDIALANKETLVMAGGIVTAAVARRGVRLLPVDSEHSAIFQCLQGQRRQDLDRILLTASGGPFRTTPAEQFETIEPARALRHPNWQMGAKITIDSATLMNKGLEVIEAKWLFDLTPAQIEVVVHPQSIVHSMVAFRDGSLLAQMGIPDMQGAISYALSCPERLALHQPLPDLTLAGGLTFEPPDLERFPCLGLAFEACRAGGTLPAVLNAANEVAVEAFLAKRLGFTGIHKVIQATMEAHANATAPDMETIIAADRWARGVAANLIK</sequence>
<feature type="binding site" evidence="9">
    <location>
        <position position="151"/>
    </location>
    <ligand>
        <name>1-deoxy-D-xylulose 5-phosphate</name>
        <dbReference type="ChEBI" id="CHEBI:57792"/>
    </ligand>
</feature>
<feature type="binding site" evidence="9">
    <location>
        <position position="175"/>
    </location>
    <ligand>
        <name>1-deoxy-D-xylulose 5-phosphate</name>
        <dbReference type="ChEBI" id="CHEBI:57792"/>
    </ligand>
</feature>
<evidence type="ECO:0000313" key="13">
    <source>
        <dbReference type="EMBL" id="MCJ8500025.1"/>
    </source>
</evidence>
<dbReference type="PANTHER" id="PTHR30525">
    <property type="entry name" value="1-DEOXY-D-XYLULOSE 5-PHOSPHATE REDUCTOISOMERASE"/>
    <property type="match status" value="1"/>
</dbReference>
<feature type="binding site" evidence="9">
    <location>
        <position position="216"/>
    </location>
    <ligand>
        <name>1-deoxy-D-xylulose 5-phosphate</name>
        <dbReference type="ChEBI" id="CHEBI:57792"/>
    </ligand>
</feature>
<evidence type="ECO:0000259" key="12">
    <source>
        <dbReference type="Pfam" id="PF13288"/>
    </source>
</evidence>
<evidence type="ECO:0000256" key="2">
    <source>
        <dbReference type="ARBA" id="ARBA00006825"/>
    </source>
</evidence>
<dbReference type="PIRSF" id="PIRSF006205">
    <property type="entry name" value="Dxp_reductismrs"/>
    <property type="match status" value="1"/>
</dbReference>
<comment type="pathway">
    <text evidence="1 9">Isoprenoid biosynthesis; isopentenyl diphosphate biosynthesis via DXP pathway; isopentenyl diphosphate from 1-deoxy-D-xylulose 5-phosphate: step 1/6.</text>
</comment>
<evidence type="ECO:0000256" key="4">
    <source>
        <dbReference type="ARBA" id="ARBA00022857"/>
    </source>
</evidence>
<feature type="binding site" evidence="9">
    <location>
        <position position="151"/>
    </location>
    <ligand>
        <name>Mn(2+)</name>
        <dbReference type="ChEBI" id="CHEBI:29035"/>
    </ligand>
</feature>
<keyword evidence="9" id="KW-0460">Magnesium</keyword>
<comment type="caution">
    <text evidence="9">Lacks conserved residue(s) required for the propagation of feature annotation.</text>
</comment>
<dbReference type="NCBIfam" id="TIGR00243">
    <property type="entry name" value="Dxr"/>
    <property type="match status" value="1"/>
</dbReference>
<dbReference type="EC" id="1.1.1.267" evidence="9"/>
<comment type="caution">
    <text evidence="13">The sequence shown here is derived from an EMBL/GenBank/DDBJ whole genome shotgun (WGS) entry which is preliminary data.</text>
</comment>
<dbReference type="InterPro" id="IPR026877">
    <property type="entry name" value="DXPR_C"/>
</dbReference>
<dbReference type="Proteomes" id="UP001165427">
    <property type="component" value="Unassembled WGS sequence"/>
</dbReference>
<dbReference type="Gene3D" id="1.10.1740.10">
    <property type="match status" value="1"/>
</dbReference>
<dbReference type="InterPro" id="IPR036169">
    <property type="entry name" value="DXPR_C_sf"/>
</dbReference>
<feature type="binding site" evidence="9">
    <location>
        <position position="10"/>
    </location>
    <ligand>
        <name>NADPH</name>
        <dbReference type="ChEBI" id="CHEBI:57783"/>
    </ligand>
</feature>
<feature type="binding site" evidence="9">
    <location>
        <position position="13"/>
    </location>
    <ligand>
        <name>NADPH</name>
        <dbReference type="ChEBI" id="CHEBI:57783"/>
    </ligand>
</feature>
<protein>
    <recommendedName>
        <fullName evidence="9">1-deoxy-D-xylulose 5-phosphate reductoisomerase</fullName>
        <shortName evidence="9">DXP reductoisomerase</shortName>
        <ecNumber evidence="9">1.1.1.267</ecNumber>
    </recommendedName>
    <alternativeName>
        <fullName evidence="9">1-deoxyxylulose-5-phosphate reductoisomerase</fullName>
    </alternativeName>
    <alternativeName>
        <fullName evidence="9">2-C-methyl-D-erythritol 4-phosphate synthase</fullName>
    </alternativeName>
</protein>
<feature type="binding site" evidence="9">
    <location>
        <position position="198"/>
    </location>
    <ligand>
        <name>1-deoxy-D-xylulose 5-phosphate</name>
        <dbReference type="ChEBI" id="CHEBI:57792"/>
    </ligand>
</feature>
<evidence type="ECO:0000259" key="11">
    <source>
        <dbReference type="Pfam" id="PF08436"/>
    </source>
</evidence>